<feature type="compositionally biased region" description="Acidic residues" evidence="1">
    <location>
        <begin position="613"/>
        <end position="629"/>
    </location>
</feature>
<dbReference type="Proteomes" id="UP000799772">
    <property type="component" value="Unassembled WGS sequence"/>
</dbReference>
<dbReference type="EMBL" id="ML978144">
    <property type="protein sequence ID" value="KAF2092616.1"/>
    <property type="molecule type" value="Genomic_DNA"/>
</dbReference>
<protein>
    <submittedName>
        <fullName evidence="2">Uncharacterized protein</fullName>
    </submittedName>
</protein>
<feature type="region of interest" description="Disordered" evidence="1">
    <location>
        <begin position="429"/>
        <end position="448"/>
    </location>
</feature>
<feature type="compositionally biased region" description="Polar residues" evidence="1">
    <location>
        <begin position="13"/>
        <end position="29"/>
    </location>
</feature>
<name>A0A9P4I0C3_9PEZI</name>
<keyword evidence="3" id="KW-1185">Reference proteome</keyword>
<reference evidence="2" key="1">
    <citation type="journal article" date="2020" name="Stud. Mycol.">
        <title>101 Dothideomycetes genomes: a test case for predicting lifestyles and emergence of pathogens.</title>
        <authorList>
            <person name="Haridas S."/>
            <person name="Albert R."/>
            <person name="Binder M."/>
            <person name="Bloem J."/>
            <person name="Labutti K."/>
            <person name="Salamov A."/>
            <person name="Andreopoulos B."/>
            <person name="Baker S."/>
            <person name="Barry K."/>
            <person name="Bills G."/>
            <person name="Bluhm B."/>
            <person name="Cannon C."/>
            <person name="Castanera R."/>
            <person name="Culley D."/>
            <person name="Daum C."/>
            <person name="Ezra D."/>
            <person name="Gonzalez J."/>
            <person name="Henrissat B."/>
            <person name="Kuo A."/>
            <person name="Liang C."/>
            <person name="Lipzen A."/>
            <person name="Lutzoni F."/>
            <person name="Magnuson J."/>
            <person name="Mondo S."/>
            <person name="Nolan M."/>
            <person name="Ohm R."/>
            <person name="Pangilinan J."/>
            <person name="Park H.-J."/>
            <person name="Ramirez L."/>
            <person name="Alfaro M."/>
            <person name="Sun H."/>
            <person name="Tritt A."/>
            <person name="Yoshinaga Y."/>
            <person name="Zwiers L.-H."/>
            <person name="Turgeon B."/>
            <person name="Goodwin S."/>
            <person name="Spatafora J."/>
            <person name="Crous P."/>
            <person name="Grigoriev I."/>
        </authorList>
    </citation>
    <scope>NUCLEOTIDE SEQUENCE</scope>
    <source>
        <strain evidence="2">CBS 133067</strain>
    </source>
</reference>
<gene>
    <name evidence="2" type="ORF">NA57DRAFT_62328</name>
</gene>
<evidence type="ECO:0000313" key="2">
    <source>
        <dbReference type="EMBL" id="KAF2092616.1"/>
    </source>
</evidence>
<comment type="caution">
    <text evidence="2">The sequence shown here is derived from an EMBL/GenBank/DDBJ whole genome shotgun (WGS) entry which is preliminary data.</text>
</comment>
<feature type="region of interest" description="Disordered" evidence="1">
    <location>
        <begin position="224"/>
        <end position="243"/>
    </location>
</feature>
<proteinExistence type="predicted"/>
<feature type="region of interest" description="Disordered" evidence="1">
    <location>
        <begin position="287"/>
        <end position="320"/>
    </location>
</feature>
<dbReference type="AlphaFoldDB" id="A0A9P4I0C3"/>
<sequence>MATTDTAPFDPSPLSSTLAAPFQVGSTKGPTAVVPSGMDSQASPDEYVVPQGTGEDHTSFMAKYQDFSDDNLPPELAWIIESRPENHPHRFTPLKAFTPMGTPIGTHASTTEGVPSKRLPIPERIYSKASEAWIILFMTQGADLKDIMARWHPSIPKARVGTLSQQLQRWRIKALILANNSRPDSKQSRDIIRKLHQIDPDNFDELLLRGVSWKLSGSMEQRKMTQRTSAELDHPPSSVPNYRGKAYDAPPLAEVSGKLRKVVKAAGFNIPTVVGFLDGQKVNPRVVSQGNLSPSTPQSGVLQTSVAKSTLPNQSSSPISAQEVENFLGSPQAIADDSPHSNGSFALPHVQEEDLEKISATLVSALANANSEPRSYGHYSQQHPPSTNENAPLFASQDGNETYDSLPLPGAHIFAHLNPTPAIVVEQASPEPPQNNTLSPPLWGGVMPGREVPRPVGKRMAEEMEGATHALGSYSKYQKVVATSIRAHGMLLTIRQGVDSNRHRAAHIPEIEEPAQADLESMIMNFHNRPRLVPKSRIVAVPQDASSPVSDAPQHSDVDAMSLPVMPPLPTEDDELLPINPELAPQELEWEYMREGIDIRSEDIIGFSFDNCPGDDCEDVREEIDDSSD</sequence>
<feature type="region of interest" description="Disordered" evidence="1">
    <location>
        <begin position="1"/>
        <end position="55"/>
    </location>
</feature>
<organism evidence="2 3">
    <name type="scientific">Rhizodiscina lignyota</name>
    <dbReference type="NCBI Taxonomy" id="1504668"/>
    <lineage>
        <taxon>Eukaryota</taxon>
        <taxon>Fungi</taxon>
        <taxon>Dikarya</taxon>
        <taxon>Ascomycota</taxon>
        <taxon>Pezizomycotina</taxon>
        <taxon>Dothideomycetes</taxon>
        <taxon>Pleosporomycetidae</taxon>
        <taxon>Aulographales</taxon>
        <taxon>Rhizodiscinaceae</taxon>
        <taxon>Rhizodiscina</taxon>
    </lineage>
</organism>
<accession>A0A9P4I0C3</accession>
<feature type="region of interest" description="Disordered" evidence="1">
    <location>
        <begin position="610"/>
        <end position="629"/>
    </location>
</feature>
<evidence type="ECO:0000256" key="1">
    <source>
        <dbReference type="SAM" id="MobiDB-lite"/>
    </source>
</evidence>
<evidence type="ECO:0000313" key="3">
    <source>
        <dbReference type="Proteomes" id="UP000799772"/>
    </source>
</evidence>